<evidence type="ECO:0000313" key="2">
    <source>
        <dbReference type="EMBL" id="MBS9720772.1"/>
    </source>
</evidence>
<name>A0ABS5RUX3_9HYPH</name>
<dbReference type="InterPro" id="IPR018968">
    <property type="entry name" value="Phasin"/>
</dbReference>
<dbReference type="NCBIfam" id="TIGR01841">
    <property type="entry name" value="phasin"/>
    <property type="match status" value="1"/>
</dbReference>
<evidence type="ECO:0000313" key="3">
    <source>
        <dbReference type="Proteomes" id="UP001297272"/>
    </source>
</evidence>
<protein>
    <submittedName>
        <fullName evidence="2">TIGR01841 family phasin</fullName>
    </submittedName>
</protein>
<evidence type="ECO:0000259" key="1">
    <source>
        <dbReference type="Pfam" id="PF09361"/>
    </source>
</evidence>
<organism evidence="2 3">
    <name type="scientific">Tianweitania aestuarii</name>
    <dbReference type="NCBI Taxonomy" id="2814886"/>
    <lineage>
        <taxon>Bacteria</taxon>
        <taxon>Pseudomonadati</taxon>
        <taxon>Pseudomonadota</taxon>
        <taxon>Alphaproteobacteria</taxon>
        <taxon>Hyphomicrobiales</taxon>
        <taxon>Phyllobacteriaceae</taxon>
        <taxon>Tianweitania</taxon>
    </lineage>
</organism>
<dbReference type="Proteomes" id="UP001297272">
    <property type="component" value="Unassembled WGS sequence"/>
</dbReference>
<keyword evidence="3" id="KW-1185">Reference proteome</keyword>
<dbReference type="Pfam" id="PF09361">
    <property type="entry name" value="Phasin_2"/>
    <property type="match status" value="1"/>
</dbReference>
<gene>
    <name evidence="2" type="primary">phaP</name>
    <name evidence="2" type="ORF">JYU29_08745</name>
</gene>
<reference evidence="2 3" key="1">
    <citation type="submission" date="2021-03" db="EMBL/GenBank/DDBJ databases">
        <title>Tianweitania aestuarii sp. nov., isolated from a tidal flat.</title>
        <authorList>
            <person name="Park S."/>
            <person name="Yoon J.-H."/>
        </authorList>
    </citation>
    <scope>NUCLEOTIDE SEQUENCE [LARGE SCALE GENOMIC DNA]</scope>
    <source>
        <strain evidence="2 3">BSSL-BM11</strain>
    </source>
</reference>
<dbReference type="InterPro" id="IPR010127">
    <property type="entry name" value="Phasin_subfam-1"/>
</dbReference>
<dbReference type="RefSeq" id="WP_213984432.1">
    <property type="nucleotide sequence ID" value="NZ_JAFMNX010000002.1"/>
</dbReference>
<proteinExistence type="predicted"/>
<accession>A0ABS5RUX3</accession>
<dbReference type="EMBL" id="JAFMNX010000002">
    <property type="protein sequence ID" value="MBS9720772.1"/>
    <property type="molecule type" value="Genomic_DNA"/>
</dbReference>
<feature type="domain" description="Phasin" evidence="1">
    <location>
        <begin position="30"/>
        <end position="127"/>
    </location>
</feature>
<sequence>MAQQSNSDSIIDLFKRLGQTLPIPNLDVERIIAHHRRNLEALEQSARATADGTSAMMTRQREMLESMISQATETARGMKLPSSPQEMMTSQVDLARRTFETAVENAGELGTMMQRSGTASIDILRDRIKLAMNELQDGFDPRPGSSSRPEQS</sequence>
<comment type="caution">
    <text evidence="2">The sequence shown here is derived from an EMBL/GenBank/DDBJ whole genome shotgun (WGS) entry which is preliminary data.</text>
</comment>